<evidence type="ECO:0000313" key="7">
    <source>
        <dbReference type="Proteomes" id="UP000007590"/>
    </source>
</evidence>
<dbReference type="eggNOG" id="COG1609">
    <property type="taxonomic scope" value="Bacteria"/>
</dbReference>
<dbReference type="InterPro" id="IPR010982">
    <property type="entry name" value="Lambda_DNA-bd_dom_sf"/>
</dbReference>
<dbReference type="SUPFAM" id="SSF47413">
    <property type="entry name" value="lambda repressor-like DNA-binding domains"/>
    <property type="match status" value="1"/>
</dbReference>
<dbReference type="SMART" id="SM00354">
    <property type="entry name" value="HTH_LACI"/>
    <property type="match status" value="1"/>
</dbReference>
<keyword evidence="4" id="KW-0804">Transcription</keyword>
<keyword evidence="2" id="KW-0805">Transcription regulation</keyword>
<organism evidence="6 7">
    <name type="scientific">Solitalea canadensis (strain ATCC 29591 / DSM 3403 / JCM 21819 / LMG 8368 / NBRC 15130 / NCIMB 12057 / USAM 9D)</name>
    <name type="common">Flexibacter canadensis</name>
    <dbReference type="NCBI Taxonomy" id="929556"/>
    <lineage>
        <taxon>Bacteria</taxon>
        <taxon>Pseudomonadati</taxon>
        <taxon>Bacteroidota</taxon>
        <taxon>Sphingobacteriia</taxon>
        <taxon>Sphingobacteriales</taxon>
        <taxon>Sphingobacteriaceae</taxon>
        <taxon>Solitalea</taxon>
    </lineage>
</organism>
<evidence type="ECO:0000313" key="6">
    <source>
        <dbReference type="EMBL" id="AFD07824.1"/>
    </source>
</evidence>
<dbReference type="STRING" id="929556.Solca_2798"/>
<dbReference type="RefSeq" id="WP_014681051.1">
    <property type="nucleotide sequence ID" value="NC_017770.1"/>
</dbReference>
<dbReference type="InterPro" id="IPR028082">
    <property type="entry name" value="Peripla_BP_I"/>
</dbReference>
<dbReference type="PROSITE" id="PS50932">
    <property type="entry name" value="HTH_LACI_2"/>
    <property type="match status" value="1"/>
</dbReference>
<dbReference type="Pfam" id="PF00356">
    <property type="entry name" value="LacI"/>
    <property type="match status" value="1"/>
</dbReference>
<dbReference type="CDD" id="cd01392">
    <property type="entry name" value="HTH_LacI"/>
    <property type="match status" value="1"/>
</dbReference>
<dbReference type="SUPFAM" id="SSF53822">
    <property type="entry name" value="Periplasmic binding protein-like I"/>
    <property type="match status" value="1"/>
</dbReference>
<keyword evidence="7" id="KW-1185">Reference proteome</keyword>
<evidence type="ECO:0000256" key="4">
    <source>
        <dbReference type="ARBA" id="ARBA00023163"/>
    </source>
</evidence>
<dbReference type="GO" id="GO:0003700">
    <property type="term" value="F:DNA-binding transcription factor activity"/>
    <property type="evidence" value="ECO:0007669"/>
    <property type="project" value="TreeGrafter"/>
</dbReference>
<feature type="domain" description="HTH lacI-type" evidence="5">
    <location>
        <begin position="4"/>
        <end position="61"/>
    </location>
</feature>
<dbReference type="Gene3D" id="1.10.260.40">
    <property type="entry name" value="lambda repressor-like DNA-binding domains"/>
    <property type="match status" value="1"/>
</dbReference>
<dbReference type="AlphaFoldDB" id="H8KS36"/>
<protein>
    <submittedName>
        <fullName evidence="6">Transcriptional regulator</fullName>
    </submittedName>
</protein>
<keyword evidence="3" id="KW-0238">DNA-binding</keyword>
<dbReference type="PANTHER" id="PTHR30146">
    <property type="entry name" value="LACI-RELATED TRANSCRIPTIONAL REPRESSOR"/>
    <property type="match status" value="1"/>
</dbReference>
<reference evidence="6" key="1">
    <citation type="submission" date="2012-02" db="EMBL/GenBank/DDBJ databases">
        <title>The complete genome of Solitalea canadensis DSM 3403.</title>
        <authorList>
            <consortium name="US DOE Joint Genome Institute (JGI-PGF)"/>
            <person name="Lucas S."/>
            <person name="Copeland A."/>
            <person name="Lapidus A."/>
            <person name="Glavina del Rio T."/>
            <person name="Dalin E."/>
            <person name="Tice H."/>
            <person name="Bruce D."/>
            <person name="Goodwin L."/>
            <person name="Pitluck S."/>
            <person name="Peters L."/>
            <person name="Ovchinnikova G."/>
            <person name="Lu M."/>
            <person name="Kyrpides N."/>
            <person name="Mavromatis K."/>
            <person name="Ivanova N."/>
            <person name="Brettin T."/>
            <person name="Detter J.C."/>
            <person name="Han C."/>
            <person name="Larimer F."/>
            <person name="Land M."/>
            <person name="Hauser L."/>
            <person name="Markowitz V."/>
            <person name="Cheng J.-F."/>
            <person name="Hugenholtz P."/>
            <person name="Woyke T."/>
            <person name="Wu D."/>
            <person name="Spring S."/>
            <person name="Schroeder M."/>
            <person name="Kopitz M."/>
            <person name="Brambilla E."/>
            <person name="Klenk H.-P."/>
            <person name="Eisen J.A."/>
        </authorList>
    </citation>
    <scope>NUCLEOTIDE SEQUENCE</scope>
    <source>
        <strain evidence="6">DSM 3403</strain>
    </source>
</reference>
<evidence type="ECO:0000259" key="5">
    <source>
        <dbReference type="PROSITE" id="PS50932"/>
    </source>
</evidence>
<evidence type="ECO:0000256" key="1">
    <source>
        <dbReference type="ARBA" id="ARBA00022491"/>
    </source>
</evidence>
<dbReference type="GO" id="GO:0000976">
    <property type="term" value="F:transcription cis-regulatory region binding"/>
    <property type="evidence" value="ECO:0007669"/>
    <property type="project" value="TreeGrafter"/>
</dbReference>
<dbReference type="PANTHER" id="PTHR30146:SF95">
    <property type="entry name" value="RIBOSE OPERON REPRESSOR"/>
    <property type="match status" value="1"/>
</dbReference>
<evidence type="ECO:0000256" key="3">
    <source>
        <dbReference type="ARBA" id="ARBA00023125"/>
    </source>
</evidence>
<dbReference type="KEGG" id="scn:Solca_2798"/>
<name>H8KS36_SOLCM</name>
<dbReference type="Gene3D" id="3.40.50.2300">
    <property type="match status" value="2"/>
</dbReference>
<evidence type="ECO:0000256" key="2">
    <source>
        <dbReference type="ARBA" id="ARBA00023015"/>
    </source>
</evidence>
<dbReference type="Proteomes" id="UP000007590">
    <property type="component" value="Chromosome"/>
</dbReference>
<dbReference type="OrthoDB" id="9803256at2"/>
<dbReference type="InterPro" id="IPR046335">
    <property type="entry name" value="LacI/GalR-like_sensor"/>
</dbReference>
<sequence length="340" mass="37569">MKKLSLKDIARLAGASPSTVSFVLNGKAKEMRISEELTAKIIAVSQEAGYQPNQIAVSLRTGRSKMIGVLVETITGAFFSTLAKLIEDEMNGTGYKVVHSSTDNDGKKGCDIINMLSQRQVDGYLITPALGMENSIQDLINRKKPVVFMDSNLPGFDVPYVSVDNYSGVKEGIELLISKGHKHIGFVTVDIELDQMEQRTQSYKDTLQNNKLSGDAKLLLKLPYGFERDEAVDKITSWIKRTPELDAIFFATNYLGIMGLESLMTLKKKIPEDIAVICFDDHDLFRLYPPGITCIQQPMKDIAKTATKLLMDQINQTSTSTASKSPVVQLPVKLVKRGSV</sequence>
<dbReference type="Pfam" id="PF13377">
    <property type="entry name" value="Peripla_BP_3"/>
    <property type="match status" value="1"/>
</dbReference>
<accession>H8KS36</accession>
<proteinExistence type="predicted"/>
<dbReference type="HOGENOM" id="CLU_037628_6_1_10"/>
<dbReference type="EMBL" id="CP003349">
    <property type="protein sequence ID" value="AFD07824.1"/>
    <property type="molecule type" value="Genomic_DNA"/>
</dbReference>
<dbReference type="InterPro" id="IPR000843">
    <property type="entry name" value="HTH_LacI"/>
</dbReference>
<gene>
    <name evidence="6" type="ordered locus">Solca_2798</name>
</gene>
<keyword evidence="1" id="KW-0678">Repressor</keyword>